<name>A0A1N6J8B1_9BACT</name>
<dbReference type="OrthoDB" id="9830428at2"/>
<dbReference type="Proteomes" id="UP000184694">
    <property type="component" value="Unassembled WGS sequence"/>
</dbReference>
<protein>
    <submittedName>
        <fullName evidence="1">Uncharacterized protein</fullName>
    </submittedName>
</protein>
<reference evidence="2" key="1">
    <citation type="submission" date="2016-11" db="EMBL/GenBank/DDBJ databases">
        <authorList>
            <person name="Varghese N."/>
            <person name="Submissions S."/>
        </authorList>
    </citation>
    <scope>NUCLEOTIDE SEQUENCE [LARGE SCALE GENOMIC DNA]</scope>
    <source>
        <strain evidence="2">DSM 17456</strain>
    </source>
</reference>
<accession>A0A1N6J8B1</accession>
<evidence type="ECO:0000313" key="1">
    <source>
        <dbReference type="EMBL" id="SIO40560.1"/>
    </source>
</evidence>
<keyword evidence="2" id="KW-1185">Reference proteome</keyword>
<dbReference type="EMBL" id="FSRG01000009">
    <property type="protein sequence ID" value="SIO40560.1"/>
    <property type="molecule type" value="Genomic_DNA"/>
</dbReference>
<dbReference type="STRING" id="1121457.SAMN02745161_3217"/>
<proteinExistence type="predicted"/>
<organism evidence="1 2">
    <name type="scientific">Halodesulfovibrio marinisediminis DSM 17456</name>
    <dbReference type="NCBI Taxonomy" id="1121457"/>
    <lineage>
        <taxon>Bacteria</taxon>
        <taxon>Pseudomonadati</taxon>
        <taxon>Thermodesulfobacteriota</taxon>
        <taxon>Desulfovibrionia</taxon>
        <taxon>Desulfovibrionales</taxon>
        <taxon>Desulfovibrionaceae</taxon>
        <taxon>Halodesulfovibrio</taxon>
    </lineage>
</organism>
<gene>
    <name evidence="1" type="ORF">SAMN02745161_3217</name>
</gene>
<sequence length="184" mass="20853">MSSVIKRLVSLFISPTQPDTDSSVQKIGRGAYAVTISSDFKEVGNLSVNIPLSSDVSGRFPRGTMHSKVYTNGQAVLFIQRMSSPSSNYHFKLLEGEKVTEWGKDWRKNIYKMNVADTTNEFDNYNYFIKENGLPESLNYLVEMYDYRVSPTSVLRVLALTPDEAADFPAVPEASERYWVENKN</sequence>
<dbReference type="AlphaFoldDB" id="A0A1N6J8B1"/>
<dbReference type="RefSeq" id="WP_074217953.1">
    <property type="nucleotide sequence ID" value="NZ_FSRG01000009.1"/>
</dbReference>
<evidence type="ECO:0000313" key="2">
    <source>
        <dbReference type="Proteomes" id="UP000184694"/>
    </source>
</evidence>